<dbReference type="AlphaFoldDB" id="E1YK20"/>
<dbReference type="Pfam" id="PF13450">
    <property type="entry name" value="NAD_binding_8"/>
    <property type="match status" value="1"/>
</dbReference>
<accession>E1YK20</accession>
<organism evidence="1">
    <name type="scientific">uncultured Desulfobacterium sp</name>
    <dbReference type="NCBI Taxonomy" id="201089"/>
    <lineage>
        <taxon>Bacteria</taxon>
        <taxon>Pseudomonadati</taxon>
        <taxon>Thermodesulfobacteriota</taxon>
        <taxon>Desulfobacteria</taxon>
        <taxon>Desulfobacterales</taxon>
        <taxon>Desulfobacteriaceae</taxon>
        <taxon>Desulfobacterium</taxon>
        <taxon>environmental samples</taxon>
    </lineage>
</organism>
<gene>
    <name evidence="1" type="ORF">N47_E51360</name>
</gene>
<evidence type="ECO:0008006" key="2">
    <source>
        <dbReference type="Google" id="ProtNLM"/>
    </source>
</evidence>
<dbReference type="InterPro" id="IPR036188">
    <property type="entry name" value="FAD/NAD-bd_sf"/>
</dbReference>
<dbReference type="SUPFAM" id="SSF51905">
    <property type="entry name" value="FAD/NAD(P)-binding domain"/>
    <property type="match status" value="1"/>
</dbReference>
<dbReference type="Gene3D" id="3.50.50.60">
    <property type="entry name" value="FAD/NAD(P)-binding domain"/>
    <property type="match status" value="1"/>
</dbReference>
<proteinExistence type="predicted"/>
<dbReference type="EMBL" id="FR695877">
    <property type="protein sequence ID" value="CBX31624.1"/>
    <property type="molecule type" value="Genomic_DNA"/>
</dbReference>
<evidence type="ECO:0000313" key="1">
    <source>
        <dbReference type="EMBL" id="CBX31624.1"/>
    </source>
</evidence>
<name>E1YK20_9BACT</name>
<sequence length="44" mass="4844">MYSDRFVVIGGNAAGMTAAAKARRTNRNLEIKVFEKSPHISYAT</sequence>
<reference evidence="1" key="1">
    <citation type="journal article" date="2011" name="Environ. Microbiol.">
        <title>Genomic insights into the metabolic potential of the polycyclic aromatic hydrocarbon degrading sulfate-reducing Deltaproteobacterium N47.</title>
        <authorList>
            <person name="Bergmann F."/>
            <person name="Selesi D."/>
            <person name="Weinmaier T."/>
            <person name="Tischler P."/>
            <person name="Rattei T."/>
            <person name="Meckenstock R.U."/>
        </authorList>
    </citation>
    <scope>NUCLEOTIDE SEQUENCE</scope>
</reference>
<protein>
    <recommendedName>
        <fullName evidence="2">FAD/NAD(P)-binding domain-containing protein</fullName>
    </recommendedName>
</protein>